<accession>A0A8S5UV74</accession>
<sequence>MYSFPLSIISASSLRKYQHIGIRTDILIQDLKN</sequence>
<name>A0A8S5UV74_9CAUD</name>
<protein>
    <submittedName>
        <fullName evidence="1">Uncharacterized protein</fullName>
    </submittedName>
</protein>
<dbReference type="EMBL" id="BK016146">
    <property type="protein sequence ID" value="DAF98384.1"/>
    <property type="molecule type" value="Genomic_DNA"/>
</dbReference>
<reference evidence="1" key="1">
    <citation type="journal article" date="2021" name="Proc. Natl. Acad. Sci. U.S.A.">
        <title>A Catalog of Tens of Thousands of Viruses from Human Metagenomes Reveals Hidden Associations with Chronic Diseases.</title>
        <authorList>
            <person name="Tisza M.J."/>
            <person name="Buck C.B."/>
        </authorList>
    </citation>
    <scope>NUCLEOTIDE SEQUENCE</scope>
    <source>
        <strain evidence="1">CtnNB1</strain>
    </source>
</reference>
<organism evidence="1">
    <name type="scientific">Siphoviridae sp. ctnNB1</name>
    <dbReference type="NCBI Taxonomy" id="2825660"/>
    <lineage>
        <taxon>Viruses</taxon>
        <taxon>Duplodnaviria</taxon>
        <taxon>Heunggongvirae</taxon>
        <taxon>Uroviricota</taxon>
        <taxon>Caudoviricetes</taxon>
    </lineage>
</organism>
<evidence type="ECO:0000313" key="1">
    <source>
        <dbReference type="EMBL" id="DAF98384.1"/>
    </source>
</evidence>
<proteinExistence type="predicted"/>